<accession>A0A1Q9EBM5</accession>
<gene>
    <name evidence="1" type="ORF">AK812_SmicGene12023</name>
</gene>
<name>A0A1Q9EBM5_SYMMI</name>
<proteinExistence type="predicted"/>
<dbReference type="Proteomes" id="UP000186817">
    <property type="component" value="Unassembled WGS sequence"/>
</dbReference>
<keyword evidence="2" id="KW-1185">Reference proteome</keyword>
<evidence type="ECO:0000313" key="2">
    <source>
        <dbReference type="Proteomes" id="UP000186817"/>
    </source>
</evidence>
<protein>
    <submittedName>
        <fullName evidence="1">Uncharacterized protein</fullName>
    </submittedName>
</protein>
<dbReference type="OrthoDB" id="10283932at2759"/>
<evidence type="ECO:0000313" key="1">
    <source>
        <dbReference type="EMBL" id="OLQ04807.1"/>
    </source>
</evidence>
<organism evidence="1 2">
    <name type="scientific">Symbiodinium microadriaticum</name>
    <name type="common">Dinoflagellate</name>
    <name type="synonym">Zooxanthella microadriatica</name>
    <dbReference type="NCBI Taxonomy" id="2951"/>
    <lineage>
        <taxon>Eukaryota</taxon>
        <taxon>Sar</taxon>
        <taxon>Alveolata</taxon>
        <taxon>Dinophyceae</taxon>
        <taxon>Suessiales</taxon>
        <taxon>Symbiodiniaceae</taxon>
        <taxon>Symbiodinium</taxon>
    </lineage>
</organism>
<reference evidence="1 2" key="1">
    <citation type="submission" date="2016-02" db="EMBL/GenBank/DDBJ databases">
        <title>Genome analysis of coral dinoflagellate symbionts highlights evolutionary adaptations to a symbiotic lifestyle.</title>
        <authorList>
            <person name="Aranda M."/>
            <person name="Li Y."/>
            <person name="Liew Y.J."/>
            <person name="Baumgarten S."/>
            <person name="Simakov O."/>
            <person name="Wilson M."/>
            <person name="Piel J."/>
            <person name="Ashoor H."/>
            <person name="Bougouffa S."/>
            <person name="Bajic V.B."/>
            <person name="Ryu T."/>
            <person name="Ravasi T."/>
            <person name="Bayer T."/>
            <person name="Micklem G."/>
            <person name="Kim H."/>
            <person name="Bhak J."/>
            <person name="Lajeunesse T.C."/>
            <person name="Voolstra C.R."/>
        </authorList>
    </citation>
    <scope>NUCLEOTIDE SEQUENCE [LARGE SCALE GENOMIC DNA]</scope>
    <source>
        <strain evidence="1 2">CCMP2467</strain>
    </source>
</reference>
<comment type="caution">
    <text evidence="1">The sequence shown here is derived from an EMBL/GenBank/DDBJ whole genome shotgun (WGS) entry which is preliminary data.</text>
</comment>
<dbReference type="AlphaFoldDB" id="A0A1Q9EBM5"/>
<sequence>MSFVCMRCMDPGRLDRLGITRQISHLPWLACPVALGQEAMRGIGCLYQELDAGKLGKQSYRFLCYSAFLKQMQSILACAC</sequence>
<dbReference type="EMBL" id="LSRX01000200">
    <property type="protein sequence ID" value="OLQ04807.1"/>
    <property type="molecule type" value="Genomic_DNA"/>
</dbReference>